<organism evidence="1 2">
    <name type="scientific">Algoriphagus oliviformis</name>
    <dbReference type="NCBI Taxonomy" id="2811231"/>
    <lineage>
        <taxon>Bacteria</taxon>
        <taxon>Pseudomonadati</taxon>
        <taxon>Bacteroidota</taxon>
        <taxon>Cytophagia</taxon>
        <taxon>Cytophagales</taxon>
        <taxon>Cyclobacteriaceae</taxon>
        <taxon>Algoriphagus</taxon>
    </lineage>
</organism>
<accession>A0ABS3BZD9</accession>
<comment type="caution">
    <text evidence="1">The sequence shown here is derived from an EMBL/GenBank/DDBJ whole genome shotgun (WGS) entry which is preliminary data.</text>
</comment>
<dbReference type="EMBL" id="JAFKCT010000001">
    <property type="protein sequence ID" value="MBN7810047.1"/>
    <property type="molecule type" value="Genomic_DNA"/>
</dbReference>
<dbReference type="InterPro" id="IPR005358">
    <property type="entry name" value="Puta_zinc/iron-chelating_dom"/>
</dbReference>
<dbReference type="RefSeq" id="WP_206576835.1">
    <property type="nucleotide sequence ID" value="NZ_JAFKCT010000001.1"/>
</dbReference>
<name>A0ABS3BZD9_9BACT</name>
<dbReference type="Proteomes" id="UP000664317">
    <property type="component" value="Unassembled WGS sequence"/>
</dbReference>
<reference evidence="1 2" key="1">
    <citation type="submission" date="2021-03" db="EMBL/GenBank/DDBJ databases">
        <title>novel species isolated from a fishpond in China.</title>
        <authorList>
            <person name="Lu H."/>
            <person name="Cai Z."/>
        </authorList>
    </citation>
    <scope>NUCLEOTIDE SEQUENCE [LARGE SCALE GENOMIC DNA]</scope>
    <source>
        <strain evidence="1 2">H41</strain>
    </source>
</reference>
<keyword evidence="2" id="KW-1185">Reference proteome</keyword>
<dbReference type="Pfam" id="PF03692">
    <property type="entry name" value="CxxCxxCC"/>
    <property type="match status" value="1"/>
</dbReference>
<proteinExistence type="predicted"/>
<gene>
    <name evidence="1" type="ORF">J0A68_03710</name>
</gene>
<evidence type="ECO:0000313" key="1">
    <source>
        <dbReference type="EMBL" id="MBN7810047.1"/>
    </source>
</evidence>
<protein>
    <submittedName>
        <fullName evidence="1">YkgJ family cysteine cluster protein</fullName>
    </submittedName>
</protein>
<evidence type="ECO:0000313" key="2">
    <source>
        <dbReference type="Proteomes" id="UP000664317"/>
    </source>
</evidence>
<sequence length="194" mass="21554">MNLFEKSEAVKEVFRQLESESSQFQTEGGLSCLSGCGYCCANPKIPASPLEFLPLAFDLHEKGIAEDIANQLALQDQLENCIVYRPKAEDHTKGFCGSYAGRGLICRLFGASARKTKYGQKELITCRILKKDDPEAFAAANARINADLDVPMATAFYTRLHDVDESLTTQYPINQAILIALELVLRFKFYEEAG</sequence>